<organism evidence="3 4">
    <name type="scientific">Mycolicibacterium hodleri</name>
    <dbReference type="NCBI Taxonomy" id="49897"/>
    <lineage>
        <taxon>Bacteria</taxon>
        <taxon>Bacillati</taxon>
        <taxon>Actinomycetota</taxon>
        <taxon>Actinomycetes</taxon>
        <taxon>Mycobacteriales</taxon>
        <taxon>Mycobacteriaceae</taxon>
        <taxon>Mycolicibacterium</taxon>
    </lineage>
</organism>
<reference evidence="3 4" key="1">
    <citation type="submission" date="2018-10" db="EMBL/GenBank/DDBJ databases">
        <title>Draft genome of Mycobacterium hodleri strain B.</title>
        <authorList>
            <person name="Amande T.J."/>
            <person name="Mcgenity T.J."/>
        </authorList>
    </citation>
    <scope>NUCLEOTIDE SEQUENCE [LARGE SCALE GENOMIC DNA]</scope>
    <source>
        <strain evidence="3 4">B</strain>
    </source>
</reference>
<keyword evidence="4" id="KW-1185">Reference proteome</keyword>
<name>A0A544VU69_9MYCO</name>
<keyword evidence="2" id="KW-0732">Signal</keyword>
<accession>A0A544VU69</accession>
<dbReference type="EMBL" id="VIFX01000043">
    <property type="protein sequence ID" value="TQR83534.1"/>
    <property type="molecule type" value="Genomic_DNA"/>
</dbReference>
<evidence type="ECO:0000313" key="4">
    <source>
        <dbReference type="Proteomes" id="UP000315759"/>
    </source>
</evidence>
<comment type="caution">
    <text evidence="3">The sequence shown here is derived from an EMBL/GenBank/DDBJ whole genome shotgun (WGS) entry which is preliminary data.</text>
</comment>
<evidence type="ECO:0000313" key="3">
    <source>
        <dbReference type="EMBL" id="TQR83534.1"/>
    </source>
</evidence>
<dbReference type="Proteomes" id="UP000315759">
    <property type="component" value="Unassembled WGS sequence"/>
</dbReference>
<sequence>MASKHRKHPGVATRIATVGVATATVTALAMSAAPPPLANAAATPGSPGLPPMQLAPGAPDPASIPDLTFGFGGQTYDSFQALGAALETTLLNNVNLAGLLKNLGYDPEAAINTALGNALTQALTGVTVDLGSVPVLGPILTKAGITNAAAILKLLGFNLLDPFNLSGAATPGLNIITAGPPFSLLKFLGIDLGWVPGFPNSVADEINGTPYLGINALAVLQAIPTDNLNIIERGTLESIIGIVSNLPGADLSLVDVRVPVVVGFGLGAFAAGMAYPQVVADLANQPGGANNVGVDPLLGSLTVLPMILLRNPGRANGGLFARAYPLAALFGIDTVTPDTEVTSSSDGTGLDIPIGTTGIVLGSANLIPVKVDATAEYDPLSDVPAWANPVSLANSAAALLFPTYLLRGIDASSLTEVLTNQLTPQLAAALANTAGGSPLALNLYVTVPVNDALPLLEPVKLPIDLINLFTGANLNNPLATALEPALTTLVNLGYTDVKRTVVDGVPVYDRTLDQAGVITPFGTLPSGIDWEKVPGDLLLQLAAGVQKAIDDGPVSKTPVVNPLAIIASLLGLKGLPGAANVQNPLNGIADLPALAVGAGTAGAQGLVPVAARSQNPAPAAAKLLSDNDVADSDVADDAKTGDTKSDDAKTETAPTETTPAETTPAETTPPVKTSPVKTPPAKSTSAEAAAKRAQANADASLKRATARLDKIAKDGQQQIQKVLGDVQKTVKTVTGQDKSTDKAADKSSDGPAS</sequence>
<feature type="compositionally biased region" description="Basic and acidic residues" evidence="1">
    <location>
        <begin position="738"/>
        <end position="753"/>
    </location>
</feature>
<evidence type="ECO:0000256" key="2">
    <source>
        <dbReference type="SAM" id="SignalP"/>
    </source>
</evidence>
<dbReference type="RefSeq" id="WP_142554986.1">
    <property type="nucleotide sequence ID" value="NZ_VIFX01000043.1"/>
</dbReference>
<feature type="region of interest" description="Disordered" evidence="1">
    <location>
        <begin position="728"/>
        <end position="753"/>
    </location>
</feature>
<proteinExistence type="predicted"/>
<feature type="compositionally biased region" description="Low complexity" evidence="1">
    <location>
        <begin position="651"/>
        <end position="699"/>
    </location>
</feature>
<evidence type="ECO:0000256" key="1">
    <source>
        <dbReference type="SAM" id="MobiDB-lite"/>
    </source>
</evidence>
<protein>
    <submittedName>
        <fullName evidence="3">PE-PPE domain-containing protein</fullName>
    </submittedName>
</protein>
<feature type="signal peptide" evidence="2">
    <location>
        <begin position="1"/>
        <end position="40"/>
    </location>
</feature>
<feature type="chain" id="PRO_5022009145" evidence="2">
    <location>
        <begin position="41"/>
        <end position="753"/>
    </location>
</feature>
<dbReference type="AlphaFoldDB" id="A0A544VU69"/>
<gene>
    <name evidence="3" type="ORF">D8S82_26675</name>
</gene>
<feature type="region of interest" description="Disordered" evidence="1">
    <location>
        <begin position="622"/>
        <end position="701"/>
    </location>
</feature>
<feature type="compositionally biased region" description="Basic and acidic residues" evidence="1">
    <location>
        <begin position="636"/>
        <end position="650"/>
    </location>
</feature>